<dbReference type="Proteomes" id="UP000241462">
    <property type="component" value="Unassembled WGS sequence"/>
</dbReference>
<dbReference type="InParanoid" id="A0A2T3AIK0"/>
<organism evidence="1 2">
    <name type="scientific">Coniella lustricola</name>
    <dbReference type="NCBI Taxonomy" id="2025994"/>
    <lineage>
        <taxon>Eukaryota</taxon>
        <taxon>Fungi</taxon>
        <taxon>Dikarya</taxon>
        <taxon>Ascomycota</taxon>
        <taxon>Pezizomycotina</taxon>
        <taxon>Sordariomycetes</taxon>
        <taxon>Sordariomycetidae</taxon>
        <taxon>Diaporthales</taxon>
        <taxon>Schizoparmaceae</taxon>
        <taxon>Coniella</taxon>
    </lineage>
</organism>
<reference evidence="1 2" key="1">
    <citation type="journal article" date="2018" name="Mycol. Prog.">
        <title>Coniella lustricola, a new species from submerged detritus.</title>
        <authorList>
            <person name="Raudabaugh D.B."/>
            <person name="Iturriaga T."/>
            <person name="Carver A."/>
            <person name="Mondo S."/>
            <person name="Pangilinan J."/>
            <person name="Lipzen A."/>
            <person name="He G."/>
            <person name="Amirebrahimi M."/>
            <person name="Grigoriev I.V."/>
            <person name="Miller A.N."/>
        </authorList>
    </citation>
    <scope>NUCLEOTIDE SEQUENCE [LARGE SCALE GENOMIC DNA]</scope>
    <source>
        <strain evidence="1 2">B22-T-1</strain>
    </source>
</reference>
<evidence type="ECO:0000313" key="1">
    <source>
        <dbReference type="EMBL" id="PSR99202.1"/>
    </source>
</evidence>
<proteinExistence type="predicted"/>
<name>A0A2T3AIK0_9PEZI</name>
<dbReference type="EMBL" id="KZ678385">
    <property type="protein sequence ID" value="PSR99202.1"/>
    <property type="molecule type" value="Genomic_DNA"/>
</dbReference>
<protein>
    <submittedName>
        <fullName evidence="1">Uncharacterized protein</fullName>
    </submittedName>
</protein>
<evidence type="ECO:0000313" key="2">
    <source>
        <dbReference type="Proteomes" id="UP000241462"/>
    </source>
</evidence>
<keyword evidence="2" id="KW-1185">Reference proteome</keyword>
<accession>A0A2T3AIK0</accession>
<dbReference type="AlphaFoldDB" id="A0A2T3AIK0"/>
<gene>
    <name evidence="1" type="ORF">BD289DRAFT_450453</name>
</gene>
<dbReference type="OrthoDB" id="5198994at2759"/>
<sequence>MPRENGSLGTHQRALWTILVDNFPATIVKQLLSTVNVRSPELHSLYAILMEAQYHRPHALFTAIQSLPDNMARKMVVALEDTLHLKGCDGDLTPRAPIAAGKEPPPGETHINPFEPEGSIPLNIPATAAQVIELTEMPLRTQSGCKPLFWDAKREMLWLSVLKLYETGCLRENGDFVSAPEHIVDFRTLHIVFRLNVEERRTIDEEGTSLLDPNHSWYHETADDFVEQWVRRLRTFVKDRDQEKEDA</sequence>